<dbReference type="PANTHER" id="PTHR39517">
    <property type="entry name" value="SLL0192 PROTEIN"/>
    <property type="match status" value="1"/>
</dbReference>
<evidence type="ECO:0000313" key="1">
    <source>
        <dbReference type="EMBL" id="CAE18577.1"/>
    </source>
</evidence>
<dbReference type="SUPFAM" id="SSF53756">
    <property type="entry name" value="UDP-Glycosyltransferase/glycogen phosphorylase"/>
    <property type="match status" value="1"/>
</dbReference>
<name>Q7V3F7_PROMP</name>
<evidence type="ECO:0000313" key="2">
    <source>
        <dbReference type="Proteomes" id="UP000001026"/>
    </source>
</evidence>
<gene>
    <name evidence="1" type="ordered locus">PMM0118</name>
</gene>
<reference evidence="1 2" key="1">
    <citation type="journal article" date="2003" name="Nature">
        <title>Genome divergence in two Prochlorococcus ecotypes reflects oceanic niche differentiation.</title>
        <authorList>
            <person name="Rocap G."/>
            <person name="Larimer F.W."/>
            <person name="Lamerdin J.E."/>
            <person name="Malfatti S."/>
            <person name="Chain P."/>
            <person name="Ahlgren N.A."/>
            <person name="Arellano A."/>
            <person name="Coleman M."/>
            <person name="Hauser L."/>
            <person name="Hess W.R."/>
            <person name="Johnson Z.I."/>
            <person name="Land M.L."/>
            <person name="Lindell D."/>
            <person name="Post A.F."/>
            <person name="Regala W."/>
            <person name="Shah M."/>
            <person name="Shaw S.L."/>
            <person name="Steglich C."/>
            <person name="Sullivan M.B."/>
            <person name="Ting C.S."/>
            <person name="Tolonen A."/>
            <person name="Webb E.A."/>
            <person name="Zinser E.R."/>
            <person name="Chisholm S.W."/>
        </authorList>
    </citation>
    <scope>NUCLEOTIDE SEQUENCE [LARGE SCALE GENOMIC DNA]</scope>
    <source>
        <strain evidence="2">CCMP1986 / NIES-2087 / MED4</strain>
    </source>
</reference>
<dbReference type="RefSeq" id="WP_011131757.1">
    <property type="nucleotide sequence ID" value="NC_005072.1"/>
</dbReference>
<accession>Q7V3F7</accession>
<dbReference type="OrthoDB" id="29253at2"/>
<proteinExistence type="predicted"/>
<dbReference type="PANTHER" id="PTHR39517:SF1">
    <property type="entry name" value="LIPID-A-DISACCHARIDE SYNTHASE"/>
    <property type="match status" value="1"/>
</dbReference>
<evidence type="ECO:0008006" key="3">
    <source>
        <dbReference type="Google" id="ProtNLM"/>
    </source>
</evidence>
<dbReference type="NCBIfam" id="TIGR03492">
    <property type="entry name" value="lipid-A-disaccharide synthase-related protein"/>
    <property type="match status" value="1"/>
</dbReference>
<dbReference type="eggNOG" id="COG4370">
    <property type="taxonomic scope" value="Bacteria"/>
</dbReference>
<dbReference type="AlphaFoldDB" id="Q7V3F7"/>
<dbReference type="HOGENOM" id="CLU_035659_0_0_3"/>
<dbReference type="KEGG" id="pmm:PMM0118"/>
<organism evidence="1 2">
    <name type="scientific">Prochlorococcus marinus subsp. pastoris (strain CCMP1986 / NIES-2087 / MED4)</name>
    <dbReference type="NCBI Taxonomy" id="59919"/>
    <lineage>
        <taxon>Bacteria</taxon>
        <taxon>Bacillati</taxon>
        <taxon>Cyanobacteriota</taxon>
        <taxon>Cyanophyceae</taxon>
        <taxon>Synechococcales</taxon>
        <taxon>Prochlorococcaceae</taxon>
        <taxon>Prochlorococcus</taxon>
    </lineage>
</organism>
<dbReference type="Proteomes" id="UP000001026">
    <property type="component" value="Chromosome"/>
</dbReference>
<dbReference type="InterPro" id="IPR019994">
    <property type="entry name" value="Lipid-A-disac_synthase-rel_put"/>
</dbReference>
<dbReference type="STRING" id="59919.PMM0118"/>
<dbReference type="EMBL" id="BX548174">
    <property type="protein sequence ID" value="CAE18577.1"/>
    <property type="molecule type" value="Genomic_DNA"/>
</dbReference>
<sequence length="399" mass="46110">MSRILLLSNGHGEDLSGSLLAKYFVKKGDLVDALPIVGDGENYKKENIRIIGKTKKFRTGGIGYNSFSGRIFEIFGGQIIYFFKKLYLSYKLKNKYDFYLVIGDIVPVFFAWFAKKDFFTYLVAYSSHYEGKLKLPWPCKFFLISKYAKKIYARDFLTADDLSQQLRKKVSFLGNPFMDKFSFFENKPKIVPFNIGLFPGSRFPELLDNLKLILEVLETMSKLQYFENIAFKFAIVKALSMEEIRQILNQRKWIYIEKKGKNDGLEFTFGFITINLNWNLFEEILFESNFVISMAGTASEQAIGLAKPVIQIEGNGPQFTKSFAEAQRRLLGRYVFCSTNYINKKDQINQTINLILKVIYLIKLDKKFLVSCLDNANLRIGESNSCLKIINDIKGFHEK</sequence>
<protein>
    <recommendedName>
        <fullName evidence="3">Lipid-A-disaccharide synthase</fullName>
    </recommendedName>
</protein>